<evidence type="ECO:0000259" key="1">
    <source>
        <dbReference type="Pfam" id="PF00144"/>
    </source>
</evidence>
<feature type="domain" description="Beta-lactamase-related" evidence="1">
    <location>
        <begin position="21"/>
        <end position="249"/>
    </location>
</feature>
<accession>A0ABX7QXV2</accession>
<dbReference type="SUPFAM" id="SSF56601">
    <property type="entry name" value="beta-lactamase/transpeptidase-like"/>
    <property type="match status" value="1"/>
</dbReference>
<gene>
    <name evidence="2" type="ORF">JYB85_13785</name>
</gene>
<proteinExistence type="predicted"/>
<dbReference type="InterPro" id="IPR050491">
    <property type="entry name" value="AmpC-like"/>
</dbReference>
<dbReference type="PANTHER" id="PTHR46825">
    <property type="entry name" value="D-ALANYL-D-ALANINE-CARBOXYPEPTIDASE/ENDOPEPTIDASE AMPH"/>
    <property type="match status" value="1"/>
</dbReference>
<keyword evidence="3" id="KW-1185">Reference proteome</keyword>
<dbReference type="InterPro" id="IPR012338">
    <property type="entry name" value="Beta-lactam/transpept-like"/>
</dbReference>
<sequence>MLLVLLLATKVVWADTAQQLDALVKQDGRDFSGVILVRQGDRELALRTYGEGISADSLFILGSLSKQVFATSALKAVDLKLFTLSDTVNSALPEALKSTNPVSMAQLLSHTSGIAKSGNKLNGSPGNGFEYSNANYQIAAHWLANLKGQSTVATLRSLFQTNQLDLLADTGTVQEIKARHPRLVLGRLQKDGQWLPIPADFSSTDVSLASGTLIGSARGFADFQQKLHTGTLLSDASYQEMLTPRATRPHRW</sequence>
<organism evidence="2 3">
    <name type="scientific">Shewanella sedimentimangrovi</name>
    <dbReference type="NCBI Taxonomy" id="2814293"/>
    <lineage>
        <taxon>Bacteria</taxon>
        <taxon>Pseudomonadati</taxon>
        <taxon>Pseudomonadota</taxon>
        <taxon>Gammaproteobacteria</taxon>
        <taxon>Alteromonadales</taxon>
        <taxon>Shewanellaceae</taxon>
        <taxon>Shewanella</taxon>
    </lineage>
</organism>
<dbReference type="Pfam" id="PF00144">
    <property type="entry name" value="Beta-lactamase"/>
    <property type="match status" value="1"/>
</dbReference>
<dbReference type="RefSeq" id="WP_207379742.1">
    <property type="nucleotide sequence ID" value="NZ_CP071502.1"/>
</dbReference>
<evidence type="ECO:0000313" key="2">
    <source>
        <dbReference type="EMBL" id="QSX36362.1"/>
    </source>
</evidence>
<dbReference type="PANTHER" id="PTHR46825:SF9">
    <property type="entry name" value="BETA-LACTAMASE-RELATED DOMAIN-CONTAINING PROTEIN"/>
    <property type="match status" value="1"/>
</dbReference>
<dbReference type="InterPro" id="IPR001466">
    <property type="entry name" value="Beta-lactam-related"/>
</dbReference>
<reference evidence="2 3" key="1">
    <citation type="submission" date="2021-03" db="EMBL/GenBank/DDBJ databases">
        <title>Novel species identification of genus Shewanella.</title>
        <authorList>
            <person name="Liu G."/>
            <person name="Zhang Q."/>
        </authorList>
    </citation>
    <scope>NUCLEOTIDE SEQUENCE [LARGE SCALE GENOMIC DNA]</scope>
    <source>
        <strain evidence="2 3">FJAT-52962</strain>
    </source>
</reference>
<evidence type="ECO:0000313" key="3">
    <source>
        <dbReference type="Proteomes" id="UP000663207"/>
    </source>
</evidence>
<dbReference type="Gene3D" id="3.40.710.10">
    <property type="entry name" value="DD-peptidase/beta-lactamase superfamily"/>
    <property type="match status" value="1"/>
</dbReference>
<dbReference type="Proteomes" id="UP000663207">
    <property type="component" value="Chromosome"/>
</dbReference>
<dbReference type="EMBL" id="CP071502">
    <property type="protein sequence ID" value="QSX36362.1"/>
    <property type="molecule type" value="Genomic_DNA"/>
</dbReference>
<name>A0ABX7QXV2_9GAMM</name>
<protein>
    <submittedName>
        <fullName evidence="2">Beta-lactamase family protein</fullName>
    </submittedName>
</protein>